<protein>
    <submittedName>
        <fullName evidence="2">Uncharacterized protein</fullName>
    </submittedName>
</protein>
<dbReference type="Proteomes" id="UP000184048">
    <property type="component" value="Unassembled WGS sequence"/>
</dbReference>
<dbReference type="Pfam" id="PF20664">
    <property type="entry name" value="DUF6814"/>
    <property type="match status" value="1"/>
</dbReference>
<evidence type="ECO:0000256" key="1">
    <source>
        <dbReference type="SAM" id="Phobius"/>
    </source>
</evidence>
<dbReference type="OrthoDB" id="679529at2"/>
<evidence type="ECO:0000313" key="3">
    <source>
        <dbReference type="Proteomes" id="UP000184048"/>
    </source>
</evidence>
<dbReference type="STRING" id="1121884.SAMN02745131_04041"/>
<feature type="transmembrane region" description="Helical" evidence="1">
    <location>
        <begin position="43"/>
        <end position="67"/>
    </location>
</feature>
<feature type="transmembrane region" description="Helical" evidence="1">
    <location>
        <begin position="7"/>
        <end position="31"/>
    </location>
</feature>
<keyword evidence="1" id="KW-0472">Membrane</keyword>
<organism evidence="2 3">
    <name type="scientific">Flavisolibacter ginsengisoli DSM 18119</name>
    <dbReference type="NCBI Taxonomy" id="1121884"/>
    <lineage>
        <taxon>Bacteria</taxon>
        <taxon>Pseudomonadati</taxon>
        <taxon>Bacteroidota</taxon>
        <taxon>Chitinophagia</taxon>
        <taxon>Chitinophagales</taxon>
        <taxon>Chitinophagaceae</taxon>
        <taxon>Flavisolibacter</taxon>
    </lineage>
</organism>
<name>A0A1M5G3P4_9BACT</name>
<evidence type="ECO:0000313" key="2">
    <source>
        <dbReference type="EMBL" id="SHF98343.1"/>
    </source>
</evidence>
<proteinExistence type="predicted"/>
<dbReference type="AlphaFoldDB" id="A0A1M5G3P4"/>
<dbReference type="EMBL" id="FQUU01000026">
    <property type="protein sequence ID" value="SHF98343.1"/>
    <property type="molecule type" value="Genomic_DNA"/>
</dbReference>
<keyword evidence="1" id="KW-0812">Transmembrane</keyword>
<sequence length="77" mass="8391">MDKIKRILGLLWMILGPITIAVLITSAVQNISAGGTADIHKPLPWLIIIGIFTPIAIGLTIFGWYAWKGAYDGEIKT</sequence>
<dbReference type="InterPro" id="IPR049211">
    <property type="entry name" value="DUF6814"/>
</dbReference>
<accession>A0A1M5G3P4</accession>
<dbReference type="RefSeq" id="WP_072837150.1">
    <property type="nucleotide sequence ID" value="NZ_FQUU01000026.1"/>
</dbReference>
<reference evidence="2 3" key="1">
    <citation type="submission" date="2016-11" db="EMBL/GenBank/DDBJ databases">
        <authorList>
            <person name="Jaros S."/>
            <person name="Januszkiewicz K."/>
            <person name="Wedrychowicz H."/>
        </authorList>
    </citation>
    <scope>NUCLEOTIDE SEQUENCE [LARGE SCALE GENOMIC DNA]</scope>
    <source>
        <strain evidence="2 3">DSM 18119</strain>
    </source>
</reference>
<keyword evidence="1" id="KW-1133">Transmembrane helix</keyword>
<gene>
    <name evidence="2" type="ORF">SAMN02745131_04041</name>
</gene>
<keyword evidence="3" id="KW-1185">Reference proteome</keyword>